<evidence type="ECO:0000313" key="3">
    <source>
        <dbReference type="Proteomes" id="UP001215598"/>
    </source>
</evidence>
<accession>A0AAD7HPA6</accession>
<organism evidence="2 3">
    <name type="scientific">Mycena metata</name>
    <dbReference type="NCBI Taxonomy" id="1033252"/>
    <lineage>
        <taxon>Eukaryota</taxon>
        <taxon>Fungi</taxon>
        <taxon>Dikarya</taxon>
        <taxon>Basidiomycota</taxon>
        <taxon>Agaricomycotina</taxon>
        <taxon>Agaricomycetes</taxon>
        <taxon>Agaricomycetidae</taxon>
        <taxon>Agaricales</taxon>
        <taxon>Marasmiineae</taxon>
        <taxon>Mycenaceae</taxon>
        <taxon>Mycena</taxon>
    </lineage>
</organism>
<sequence length="364" mass="39913">MSSKADQTQLAAVLDELVDIGFFIQHAVGGTIAQTIFFGAYGIFFLVAVYSIMRKGLRNRAAIVMLVVVVYLYVASAAQWAMNVWITLTDIHGFLMVPNVPFPARPGLTKATILPVIGVQEAIFDFNMTVGDAVVVWRTWAVYQHRAQRRILVILLPATLLLLTFIFSIIDTWCNNYDGAAPTAPICNQAGLIGWGFSAATNIACTIFIGLKARHHRKVTRPLGKPSRMSGEKALSILFDSGFIYSLLWLSQIFSVFGAAQVITLTSPAVYLWGIISAMGNQMAGLYPTLVICVVNLRRTIWEAEEASLPTVSRWTPNSKGSGWTGTFGTQGGDDTVRAQSVLHITNDKAFVDANMYPRVQSLQ</sequence>
<dbReference type="EMBL" id="JARKIB010000203">
    <property type="protein sequence ID" value="KAJ7724359.1"/>
    <property type="molecule type" value="Genomic_DNA"/>
</dbReference>
<keyword evidence="1" id="KW-0812">Transmembrane</keyword>
<name>A0AAD7HPA6_9AGAR</name>
<feature type="transmembrane region" description="Helical" evidence="1">
    <location>
        <begin position="61"/>
        <end position="78"/>
    </location>
</feature>
<evidence type="ECO:0000313" key="2">
    <source>
        <dbReference type="EMBL" id="KAJ7724359.1"/>
    </source>
</evidence>
<keyword evidence="1" id="KW-1133">Transmembrane helix</keyword>
<feature type="transmembrane region" description="Helical" evidence="1">
    <location>
        <begin position="270"/>
        <end position="295"/>
    </location>
</feature>
<feature type="transmembrane region" description="Helical" evidence="1">
    <location>
        <begin position="234"/>
        <end position="258"/>
    </location>
</feature>
<feature type="transmembrane region" description="Helical" evidence="1">
    <location>
        <begin position="20"/>
        <end position="49"/>
    </location>
</feature>
<feature type="transmembrane region" description="Helical" evidence="1">
    <location>
        <begin position="151"/>
        <end position="170"/>
    </location>
</feature>
<protein>
    <submittedName>
        <fullName evidence="2">Uncharacterized protein</fullName>
    </submittedName>
</protein>
<comment type="caution">
    <text evidence="2">The sequence shown here is derived from an EMBL/GenBank/DDBJ whole genome shotgun (WGS) entry which is preliminary data.</text>
</comment>
<keyword evidence="3" id="KW-1185">Reference proteome</keyword>
<dbReference type="Proteomes" id="UP001215598">
    <property type="component" value="Unassembled WGS sequence"/>
</dbReference>
<reference evidence="2" key="1">
    <citation type="submission" date="2023-03" db="EMBL/GenBank/DDBJ databases">
        <title>Massive genome expansion in bonnet fungi (Mycena s.s.) driven by repeated elements and novel gene families across ecological guilds.</title>
        <authorList>
            <consortium name="Lawrence Berkeley National Laboratory"/>
            <person name="Harder C.B."/>
            <person name="Miyauchi S."/>
            <person name="Viragh M."/>
            <person name="Kuo A."/>
            <person name="Thoen E."/>
            <person name="Andreopoulos B."/>
            <person name="Lu D."/>
            <person name="Skrede I."/>
            <person name="Drula E."/>
            <person name="Henrissat B."/>
            <person name="Morin E."/>
            <person name="Kohler A."/>
            <person name="Barry K."/>
            <person name="LaButti K."/>
            <person name="Morin E."/>
            <person name="Salamov A."/>
            <person name="Lipzen A."/>
            <person name="Mereny Z."/>
            <person name="Hegedus B."/>
            <person name="Baldrian P."/>
            <person name="Stursova M."/>
            <person name="Weitz H."/>
            <person name="Taylor A."/>
            <person name="Grigoriev I.V."/>
            <person name="Nagy L.G."/>
            <person name="Martin F."/>
            <person name="Kauserud H."/>
        </authorList>
    </citation>
    <scope>NUCLEOTIDE SEQUENCE</scope>
    <source>
        <strain evidence="2">CBHHK182m</strain>
    </source>
</reference>
<evidence type="ECO:0000256" key="1">
    <source>
        <dbReference type="SAM" id="Phobius"/>
    </source>
</evidence>
<feature type="transmembrane region" description="Helical" evidence="1">
    <location>
        <begin position="190"/>
        <end position="213"/>
    </location>
</feature>
<gene>
    <name evidence="2" type="ORF">B0H16DRAFT_1384942</name>
</gene>
<keyword evidence="1" id="KW-0472">Membrane</keyword>
<dbReference type="AlphaFoldDB" id="A0AAD7HPA6"/>
<proteinExistence type="predicted"/>